<reference evidence="4 5" key="1">
    <citation type="journal article" date="2023" name="Proc. Natl. Acad. Sci. U.S.A.">
        <title>A global phylogenomic analysis of the shiitake genus Lentinula.</title>
        <authorList>
            <person name="Sierra-Patev S."/>
            <person name="Min B."/>
            <person name="Naranjo-Ortiz M."/>
            <person name="Looney B."/>
            <person name="Konkel Z."/>
            <person name="Slot J.C."/>
            <person name="Sakamoto Y."/>
            <person name="Steenwyk J.L."/>
            <person name="Rokas A."/>
            <person name="Carro J."/>
            <person name="Camarero S."/>
            <person name="Ferreira P."/>
            <person name="Molpeceres G."/>
            <person name="Ruiz-Duenas F.J."/>
            <person name="Serrano A."/>
            <person name="Henrissat B."/>
            <person name="Drula E."/>
            <person name="Hughes K.W."/>
            <person name="Mata J.L."/>
            <person name="Ishikawa N.K."/>
            <person name="Vargas-Isla R."/>
            <person name="Ushijima S."/>
            <person name="Smith C.A."/>
            <person name="Donoghue J."/>
            <person name="Ahrendt S."/>
            <person name="Andreopoulos W."/>
            <person name="He G."/>
            <person name="LaButti K."/>
            <person name="Lipzen A."/>
            <person name="Ng V."/>
            <person name="Riley R."/>
            <person name="Sandor L."/>
            <person name="Barry K."/>
            <person name="Martinez A.T."/>
            <person name="Xiao Y."/>
            <person name="Gibbons J.G."/>
            <person name="Terashima K."/>
            <person name="Grigoriev I.V."/>
            <person name="Hibbett D."/>
        </authorList>
    </citation>
    <scope>NUCLEOTIDE SEQUENCE [LARGE SCALE GENOMIC DNA]</scope>
    <source>
        <strain evidence="4 5">TFB7810</strain>
    </source>
</reference>
<feature type="signal peptide" evidence="3">
    <location>
        <begin position="1"/>
        <end position="18"/>
    </location>
</feature>
<dbReference type="EMBL" id="JANVFU010000006">
    <property type="protein sequence ID" value="KAJ3745142.1"/>
    <property type="molecule type" value="Genomic_DNA"/>
</dbReference>
<evidence type="ECO:0000256" key="2">
    <source>
        <dbReference type="SAM" id="Phobius"/>
    </source>
</evidence>
<evidence type="ECO:0000256" key="1">
    <source>
        <dbReference type="SAM" id="MobiDB-lite"/>
    </source>
</evidence>
<feature type="region of interest" description="Disordered" evidence="1">
    <location>
        <begin position="292"/>
        <end position="315"/>
    </location>
</feature>
<proteinExistence type="predicted"/>
<evidence type="ECO:0000256" key="3">
    <source>
        <dbReference type="SAM" id="SignalP"/>
    </source>
</evidence>
<evidence type="ECO:0000313" key="4">
    <source>
        <dbReference type="EMBL" id="KAJ3745142.1"/>
    </source>
</evidence>
<organism evidence="4 5">
    <name type="scientific">Lentinula detonsa</name>
    <dbReference type="NCBI Taxonomy" id="2804962"/>
    <lineage>
        <taxon>Eukaryota</taxon>
        <taxon>Fungi</taxon>
        <taxon>Dikarya</taxon>
        <taxon>Basidiomycota</taxon>
        <taxon>Agaricomycotina</taxon>
        <taxon>Agaricomycetes</taxon>
        <taxon>Agaricomycetidae</taxon>
        <taxon>Agaricales</taxon>
        <taxon>Marasmiineae</taxon>
        <taxon>Omphalotaceae</taxon>
        <taxon>Lentinula</taxon>
    </lineage>
</organism>
<name>A0A9W8TYH1_9AGAR</name>
<keyword evidence="3" id="KW-0732">Signal</keyword>
<accession>A0A9W8TYH1</accession>
<keyword evidence="2" id="KW-0472">Membrane</keyword>
<dbReference type="AlphaFoldDB" id="A0A9W8TYH1"/>
<feature type="chain" id="PRO_5040825905" evidence="3">
    <location>
        <begin position="19"/>
        <end position="315"/>
    </location>
</feature>
<dbReference type="Proteomes" id="UP001142393">
    <property type="component" value="Unassembled WGS sequence"/>
</dbReference>
<comment type="caution">
    <text evidence="4">The sequence shown here is derived from an EMBL/GenBank/DDBJ whole genome shotgun (WGS) entry which is preliminary data.</text>
</comment>
<keyword evidence="2" id="KW-1133">Transmembrane helix</keyword>
<evidence type="ECO:0000313" key="5">
    <source>
        <dbReference type="Proteomes" id="UP001142393"/>
    </source>
</evidence>
<sequence>MDALKCMVILLGFFRSQALTFASESSVTFYQFDTFTAEGPTVTEWVVPLGTDGDSATTYRDEYLVETTEWVTFEDGSAELLTITATDIDGTVVVSASGFIESYGGHNNNGYLDCRFTASESGECVYGEVINGTFTATLDVLTGQPQKGVLPISTSVILESPATSVRHNNTAGIVGGSVAGFIVICIFVFLFLWRRRHRQRPLQKSNTENTSPFVTKDEVSQIQVQESPVPALIQDSPSSRQDAQLEELENLRASQVSLNALRTVSRRDFQQEEYVLQRINAILERLENLEQGGNPPDYVSQVDSQSRRNTRAVAV</sequence>
<gene>
    <name evidence="4" type="ORF">DFH05DRAFT_1524803</name>
</gene>
<keyword evidence="2" id="KW-0812">Transmembrane</keyword>
<feature type="transmembrane region" description="Helical" evidence="2">
    <location>
        <begin position="171"/>
        <end position="193"/>
    </location>
</feature>
<protein>
    <submittedName>
        <fullName evidence="4">Uncharacterized protein</fullName>
    </submittedName>
</protein>
<dbReference type="CDD" id="cd12087">
    <property type="entry name" value="TM_EGFR-like"/>
    <property type="match status" value="1"/>
</dbReference>
<keyword evidence="5" id="KW-1185">Reference proteome</keyword>